<proteinExistence type="predicted"/>
<dbReference type="Gene3D" id="2.60.120.200">
    <property type="match status" value="1"/>
</dbReference>
<evidence type="ECO:0000256" key="1">
    <source>
        <dbReference type="SAM" id="MobiDB-lite"/>
    </source>
</evidence>
<feature type="region of interest" description="Disordered" evidence="1">
    <location>
        <begin position="243"/>
        <end position="262"/>
    </location>
</feature>
<name>A0A382QUX2_9ZZZZ</name>
<accession>A0A382QUX2</accession>
<feature type="non-terminal residue" evidence="2">
    <location>
        <position position="262"/>
    </location>
</feature>
<dbReference type="EMBL" id="UINC01117096">
    <property type="protein sequence ID" value="SVC89283.1"/>
    <property type="molecule type" value="Genomic_DNA"/>
</dbReference>
<dbReference type="AlphaFoldDB" id="A0A382QUX2"/>
<gene>
    <name evidence="2" type="ORF">METZ01_LOCUS342137</name>
</gene>
<protein>
    <recommendedName>
        <fullName evidence="3">LamG-like jellyroll fold domain-containing protein</fullName>
    </recommendedName>
</protein>
<reference evidence="2" key="1">
    <citation type="submission" date="2018-05" db="EMBL/GenBank/DDBJ databases">
        <authorList>
            <person name="Lanie J.A."/>
            <person name="Ng W.-L."/>
            <person name="Kazmierczak K.M."/>
            <person name="Andrzejewski T.M."/>
            <person name="Davidsen T.M."/>
            <person name="Wayne K.J."/>
            <person name="Tettelin H."/>
            <person name="Glass J.I."/>
            <person name="Rusch D."/>
            <person name="Podicherti R."/>
            <person name="Tsui H.-C.T."/>
            <person name="Winkler M.E."/>
        </authorList>
    </citation>
    <scope>NUCLEOTIDE SEQUENCE</scope>
</reference>
<organism evidence="2">
    <name type="scientific">marine metagenome</name>
    <dbReference type="NCBI Taxonomy" id="408172"/>
    <lineage>
        <taxon>unclassified sequences</taxon>
        <taxon>metagenomes</taxon>
        <taxon>ecological metagenomes</taxon>
    </lineage>
</organism>
<dbReference type="SUPFAM" id="SSF49899">
    <property type="entry name" value="Concanavalin A-like lectins/glucanases"/>
    <property type="match status" value="1"/>
</dbReference>
<feature type="compositionally biased region" description="Polar residues" evidence="1">
    <location>
        <begin position="251"/>
        <end position="262"/>
    </location>
</feature>
<sequence>MKIPLTFAFLIIPYFSCFAEITGYWNFNYSLKATIGENLEWAWEQGDATFGTTDTFAIPGIQGKSVNVLKFPDSDEFSDFSGIEVWIGDGLDEDNWLFNEYSIIVDILYPETSSTDSRAIVSNAPIEQASVIINGEGKIGGTSFHGEILANNWYRIAIVVSHSSNNINYYLDGNKVGQEAIGGLIDGEGEHSLGDFFYLFTTDGLSKGGYISSVQFHNLALPDSVVSDLGGTTKLYEPADITLPGDEVVPTSDNSPGGEQAP</sequence>
<evidence type="ECO:0008006" key="3">
    <source>
        <dbReference type="Google" id="ProtNLM"/>
    </source>
</evidence>
<dbReference type="InterPro" id="IPR013320">
    <property type="entry name" value="ConA-like_dom_sf"/>
</dbReference>
<evidence type="ECO:0000313" key="2">
    <source>
        <dbReference type="EMBL" id="SVC89283.1"/>
    </source>
</evidence>